<dbReference type="Proteomes" id="UP000004835">
    <property type="component" value="Unassembled WGS sequence"/>
</dbReference>
<proteinExistence type="predicted"/>
<name>F0EH38_ENTCA</name>
<dbReference type="HOGENOM" id="CLU_3215673_0_0_9"/>
<reference evidence="1 2" key="1">
    <citation type="submission" date="2011-01" db="EMBL/GenBank/DDBJ databases">
        <authorList>
            <person name="Muzny D."/>
            <person name="Qin X."/>
            <person name="Deng J."/>
            <person name="Jiang H."/>
            <person name="Liu Y."/>
            <person name="Qu J."/>
            <person name="Song X.-Z."/>
            <person name="Zhang L."/>
            <person name="Thornton R."/>
            <person name="Coyle M."/>
            <person name="Francisco L."/>
            <person name="Jackson L."/>
            <person name="Javaid M."/>
            <person name="Korchina V."/>
            <person name="Kovar C."/>
            <person name="Mata R."/>
            <person name="Mathew T."/>
            <person name="Ngo R."/>
            <person name="Nguyen L."/>
            <person name="Nguyen N."/>
            <person name="Okwuonu G."/>
            <person name="Ongeri F."/>
            <person name="Pham C."/>
            <person name="Simmons D."/>
            <person name="Wilczek-Boney K."/>
            <person name="Hale W."/>
            <person name="Jakkamsetti A."/>
            <person name="Pham P."/>
            <person name="Ruth R."/>
            <person name="San Lucas F."/>
            <person name="Warren J."/>
            <person name="Zhang J."/>
            <person name="Zhao Z."/>
            <person name="Zhou C."/>
            <person name="Zhu D."/>
            <person name="Lee S."/>
            <person name="Bess C."/>
            <person name="Blankenburg K."/>
            <person name="Forbes L."/>
            <person name="Fu Q."/>
            <person name="Gubbala S."/>
            <person name="Hirani K."/>
            <person name="Jayaseelan J.C."/>
            <person name="Lara F."/>
            <person name="Munidasa M."/>
            <person name="Palculict T."/>
            <person name="Patil S."/>
            <person name="Pu L.-L."/>
            <person name="Saada N."/>
            <person name="Tang L."/>
            <person name="Weissenberger G."/>
            <person name="Zhu Y."/>
            <person name="Hemphill L."/>
            <person name="Shang Y."/>
            <person name="Youmans B."/>
            <person name="Ayvaz T."/>
            <person name="Ross M."/>
            <person name="Santibanez J."/>
            <person name="Aqrawi P."/>
            <person name="Gross S."/>
            <person name="Joshi V."/>
            <person name="Fowler G."/>
            <person name="Nazareth L."/>
            <person name="Reid J."/>
            <person name="Worley K."/>
            <person name="Petrosino J."/>
            <person name="Highlander S."/>
            <person name="Gibbs R."/>
        </authorList>
    </citation>
    <scope>NUCLEOTIDE SEQUENCE [LARGE SCALE GENOMIC DNA]</scope>
    <source>
        <strain evidence="1 2">ATCC 12755</strain>
    </source>
</reference>
<organism evidence="1 2">
    <name type="scientific">Enterococcus casseliflavus ATCC 12755</name>
    <dbReference type="NCBI Taxonomy" id="888066"/>
    <lineage>
        <taxon>Bacteria</taxon>
        <taxon>Bacillati</taxon>
        <taxon>Bacillota</taxon>
        <taxon>Bacilli</taxon>
        <taxon>Lactobacillales</taxon>
        <taxon>Enterococcaceae</taxon>
        <taxon>Enterococcus</taxon>
    </lineage>
</organism>
<evidence type="ECO:0000313" key="2">
    <source>
        <dbReference type="Proteomes" id="UP000004835"/>
    </source>
</evidence>
<gene>
    <name evidence="1" type="ORF">HMPREF9087_0721</name>
</gene>
<sequence>MDNLLSEYDVANTVYGYFTESDDENPFVDRTDHDDNLIKVMFDR</sequence>
<protein>
    <submittedName>
        <fullName evidence="1">Uncharacterized protein</fullName>
    </submittedName>
</protein>
<accession>F0EH38</accession>
<comment type="caution">
    <text evidence="1">The sequence shown here is derived from an EMBL/GenBank/DDBJ whole genome shotgun (WGS) entry which is preliminary data.</text>
</comment>
<dbReference type="EMBL" id="AEWT01000006">
    <property type="protein sequence ID" value="EGC70555.1"/>
    <property type="molecule type" value="Genomic_DNA"/>
</dbReference>
<evidence type="ECO:0000313" key="1">
    <source>
        <dbReference type="EMBL" id="EGC70555.1"/>
    </source>
</evidence>
<dbReference type="AlphaFoldDB" id="F0EH38"/>